<feature type="region of interest" description="Disordered" evidence="1">
    <location>
        <begin position="76"/>
        <end position="110"/>
    </location>
</feature>
<evidence type="ECO:0000313" key="2">
    <source>
        <dbReference type="EMBL" id="KAK1731726.1"/>
    </source>
</evidence>
<organism evidence="2 3">
    <name type="scientific">Glomerella acutata</name>
    <name type="common">Colletotrichum acutatum</name>
    <dbReference type="NCBI Taxonomy" id="27357"/>
    <lineage>
        <taxon>Eukaryota</taxon>
        <taxon>Fungi</taxon>
        <taxon>Dikarya</taxon>
        <taxon>Ascomycota</taxon>
        <taxon>Pezizomycotina</taxon>
        <taxon>Sordariomycetes</taxon>
        <taxon>Hypocreomycetidae</taxon>
        <taxon>Glomerellales</taxon>
        <taxon>Glomerellaceae</taxon>
        <taxon>Colletotrichum</taxon>
        <taxon>Colletotrichum acutatum species complex</taxon>
    </lineage>
</organism>
<name>A0AAD9D3P9_GLOAC</name>
<sequence>MGDDGMGGSLNQRDRLRSWYRSMKVAKQSALLSVSALPENVLAFTVVPRTSSILRNVLANEDGRQSRPWFLVENRRDTTTSSTTHKAQPDLPSRAISIRSTGTDTSNTFPNYQLGAI</sequence>
<proteinExistence type="predicted"/>
<reference evidence="2" key="1">
    <citation type="submission" date="2021-12" db="EMBL/GenBank/DDBJ databases">
        <title>Comparative genomics, transcriptomics and evolutionary studies reveal genomic signatures of adaptation to plant cell wall in hemibiotrophic fungi.</title>
        <authorList>
            <consortium name="DOE Joint Genome Institute"/>
            <person name="Baroncelli R."/>
            <person name="Diaz J.F."/>
            <person name="Benocci T."/>
            <person name="Peng M."/>
            <person name="Battaglia E."/>
            <person name="Haridas S."/>
            <person name="Andreopoulos W."/>
            <person name="Labutti K."/>
            <person name="Pangilinan J."/>
            <person name="Floch G.L."/>
            <person name="Makela M.R."/>
            <person name="Henrissat B."/>
            <person name="Grigoriev I.V."/>
            <person name="Crouch J.A."/>
            <person name="De Vries R.P."/>
            <person name="Sukno S.A."/>
            <person name="Thon M.R."/>
        </authorList>
    </citation>
    <scope>NUCLEOTIDE SEQUENCE</scope>
    <source>
        <strain evidence="2">CBS 112980</strain>
    </source>
</reference>
<feature type="compositionally biased region" description="Polar residues" evidence="1">
    <location>
        <begin position="98"/>
        <end position="110"/>
    </location>
</feature>
<evidence type="ECO:0000313" key="3">
    <source>
        <dbReference type="Proteomes" id="UP001244207"/>
    </source>
</evidence>
<dbReference type="Proteomes" id="UP001244207">
    <property type="component" value="Unassembled WGS sequence"/>
</dbReference>
<dbReference type="GeneID" id="85393774"/>
<dbReference type="AlphaFoldDB" id="A0AAD9D3P9"/>
<evidence type="ECO:0000256" key="1">
    <source>
        <dbReference type="SAM" id="MobiDB-lite"/>
    </source>
</evidence>
<keyword evidence="3" id="KW-1185">Reference proteome</keyword>
<dbReference type="RefSeq" id="XP_060371781.1">
    <property type="nucleotide sequence ID" value="XM_060509875.1"/>
</dbReference>
<protein>
    <submittedName>
        <fullName evidence="2">Uncharacterized protein</fullName>
    </submittedName>
</protein>
<accession>A0AAD9D3P9</accession>
<gene>
    <name evidence="2" type="ORF">BDZ83DRAFT_645711</name>
</gene>
<dbReference type="EMBL" id="JAHMHS010000001">
    <property type="protein sequence ID" value="KAK1731726.1"/>
    <property type="molecule type" value="Genomic_DNA"/>
</dbReference>
<comment type="caution">
    <text evidence="2">The sequence shown here is derived from an EMBL/GenBank/DDBJ whole genome shotgun (WGS) entry which is preliminary data.</text>
</comment>